<dbReference type="GO" id="GO:0043565">
    <property type="term" value="F:sequence-specific DNA binding"/>
    <property type="evidence" value="ECO:0007669"/>
    <property type="project" value="TreeGrafter"/>
</dbReference>
<dbReference type="InterPro" id="IPR058163">
    <property type="entry name" value="LysR-type_TF_proteobact-type"/>
</dbReference>
<proteinExistence type="inferred from homology"/>
<keyword evidence="7" id="KW-1185">Reference proteome</keyword>
<keyword evidence="4" id="KW-0804">Transcription</keyword>
<evidence type="ECO:0000256" key="3">
    <source>
        <dbReference type="ARBA" id="ARBA00023125"/>
    </source>
</evidence>
<dbReference type="InterPro" id="IPR000847">
    <property type="entry name" value="LysR_HTH_N"/>
</dbReference>
<evidence type="ECO:0000256" key="1">
    <source>
        <dbReference type="ARBA" id="ARBA00009437"/>
    </source>
</evidence>
<dbReference type="AlphaFoldDB" id="A0A127JXC5"/>
<keyword evidence="2" id="KW-0805">Transcription regulation</keyword>
<dbReference type="PANTHER" id="PTHR30537">
    <property type="entry name" value="HTH-TYPE TRANSCRIPTIONAL REGULATOR"/>
    <property type="match status" value="1"/>
</dbReference>
<reference evidence="6 7" key="1">
    <citation type="journal article" date="2014" name="Int. J. Syst. Evol. Microbiol.">
        <title>Ramlibacter solisilvae sp. nov., isolated from forest soil, and emended description of the genus Ramlibacter.</title>
        <authorList>
            <person name="Lee H.J."/>
            <person name="Lee S.H."/>
            <person name="Lee S.S."/>
            <person name="Lee J.S."/>
            <person name="Kim Y."/>
            <person name="Kim S.C."/>
            <person name="Jeon C.O."/>
        </authorList>
    </citation>
    <scope>NUCLEOTIDE SEQUENCE [LARGE SCALE GENOMIC DNA]</scope>
    <source>
        <strain evidence="6 7">5-10</strain>
    </source>
</reference>
<organism evidence="6 7">
    <name type="scientific">Ramlibacter tataouinensis</name>
    <dbReference type="NCBI Taxonomy" id="94132"/>
    <lineage>
        <taxon>Bacteria</taxon>
        <taxon>Pseudomonadati</taxon>
        <taxon>Pseudomonadota</taxon>
        <taxon>Betaproteobacteria</taxon>
        <taxon>Burkholderiales</taxon>
        <taxon>Comamonadaceae</taxon>
        <taxon>Ramlibacter</taxon>
    </lineage>
</organism>
<accession>A0A127JXC5</accession>
<dbReference type="SUPFAM" id="SSF46785">
    <property type="entry name" value="Winged helix' DNA-binding domain"/>
    <property type="match status" value="1"/>
</dbReference>
<dbReference type="InterPro" id="IPR036388">
    <property type="entry name" value="WH-like_DNA-bd_sf"/>
</dbReference>
<gene>
    <name evidence="6" type="ORF">UC35_07190</name>
</gene>
<dbReference type="InterPro" id="IPR036390">
    <property type="entry name" value="WH_DNA-bd_sf"/>
</dbReference>
<evidence type="ECO:0000259" key="5">
    <source>
        <dbReference type="PROSITE" id="PS50931"/>
    </source>
</evidence>
<dbReference type="PRINTS" id="PR00039">
    <property type="entry name" value="HTHLYSR"/>
</dbReference>
<dbReference type="Proteomes" id="UP000070433">
    <property type="component" value="Chromosome"/>
</dbReference>
<evidence type="ECO:0000256" key="2">
    <source>
        <dbReference type="ARBA" id="ARBA00023015"/>
    </source>
</evidence>
<dbReference type="Pfam" id="PF03466">
    <property type="entry name" value="LysR_substrate"/>
    <property type="match status" value="1"/>
</dbReference>
<dbReference type="Gene3D" id="3.40.190.290">
    <property type="match status" value="1"/>
</dbReference>
<dbReference type="EMBL" id="CP010951">
    <property type="protein sequence ID" value="AMO22702.1"/>
    <property type="molecule type" value="Genomic_DNA"/>
</dbReference>
<feature type="domain" description="HTH lysR-type" evidence="5">
    <location>
        <begin position="5"/>
        <end position="62"/>
    </location>
</feature>
<dbReference type="PROSITE" id="PS50931">
    <property type="entry name" value="HTH_LYSR"/>
    <property type="match status" value="1"/>
</dbReference>
<evidence type="ECO:0000313" key="6">
    <source>
        <dbReference type="EMBL" id="AMO22702.1"/>
    </source>
</evidence>
<name>A0A127JXC5_9BURK</name>
<dbReference type="Pfam" id="PF00126">
    <property type="entry name" value="HTH_1"/>
    <property type="match status" value="1"/>
</dbReference>
<protein>
    <submittedName>
        <fullName evidence="6">LysR family transcriptional regulator</fullName>
    </submittedName>
</protein>
<dbReference type="GO" id="GO:0003700">
    <property type="term" value="F:DNA-binding transcription factor activity"/>
    <property type="evidence" value="ECO:0007669"/>
    <property type="project" value="InterPro"/>
</dbReference>
<dbReference type="PANTHER" id="PTHR30537:SF3">
    <property type="entry name" value="TRANSCRIPTIONAL REGULATORY PROTEIN"/>
    <property type="match status" value="1"/>
</dbReference>
<dbReference type="SUPFAM" id="SSF53850">
    <property type="entry name" value="Periplasmic binding protein-like II"/>
    <property type="match status" value="1"/>
</dbReference>
<dbReference type="InterPro" id="IPR005119">
    <property type="entry name" value="LysR_subst-bd"/>
</dbReference>
<comment type="similarity">
    <text evidence="1">Belongs to the LysR transcriptional regulatory family.</text>
</comment>
<keyword evidence="3" id="KW-0238">DNA-binding</keyword>
<dbReference type="GO" id="GO:0006351">
    <property type="term" value="P:DNA-templated transcription"/>
    <property type="evidence" value="ECO:0007669"/>
    <property type="project" value="TreeGrafter"/>
</dbReference>
<sequence length="294" mass="31983">MNTPFDWNLVRSFLAALDHGSLLGAARVLGASQPTLGRHIEALEAQLGAVLFERTGRGLVPTATALRLAESARQMESGAEQLARQLASADADETGTVRISASQPLACFLLPAVLSQMRLALPQVQVELVASDAVSNLLRRDADIALRMVPPEQASLVARRIGKVTLGAYAHRDYLARHGKPRELADLLQHDVIAGDRNEDVLFGYRQSGLTVGKEAFSLRSDDLVVQWQAVRAGLGVGFIADFVAATDANVLPVLPLLKIPPIPMWLVVHREIRSNRRIRAVYDFLARSVPRAL</sequence>
<dbReference type="OrthoDB" id="9072091at2"/>
<dbReference type="PATRIC" id="fig|94132.3.peg.1469"/>
<evidence type="ECO:0000256" key="4">
    <source>
        <dbReference type="ARBA" id="ARBA00023163"/>
    </source>
</evidence>
<dbReference type="Gene3D" id="1.10.10.10">
    <property type="entry name" value="Winged helix-like DNA-binding domain superfamily/Winged helix DNA-binding domain"/>
    <property type="match status" value="1"/>
</dbReference>
<evidence type="ECO:0000313" key="7">
    <source>
        <dbReference type="Proteomes" id="UP000070433"/>
    </source>
</evidence>